<feature type="signal peptide" evidence="4">
    <location>
        <begin position="1"/>
        <end position="21"/>
    </location>
</feature>
<reference evidence="6" key="2">
    <citation type="journal article" date="2024" name="Environ. Microbiol.">
        <title>Genome analysis and description of Tunturibacter gen. nov. expands the diversity of Terriglobia in tundra soils.</title>
        <authorList>
            <person name="Messyasz A."/>
            <person name="Mannisto M.K."/>
            <person name="Kerkhof L.J."/>
            <person name="Haggblom M.M."/>
        </authorList>
    </citation>
    <scope>NUCLEOTIDE SEQUENCE</scope>
    <source>
        <strain evidence="6">M8UP23</strain>
    </source>
</reference>
<proteinExistence type="predicted"/>
<dbReference type="Gene3D" id="2.40.170.20">
    <property type="entry name" value="TonB-dependent receptor, beta-barrel domain"/>
    <property type="match status" value="1"/>
</dbReference>
<dbReference type="Pfam" id="PF25183">
    <property type="entry name" value="OMP_b-brl_4"/>
    <property type="match status" value="2"/>
</dbReference>
<keyword evidence="4" id="KW-0732">Signal</keyword>
<gene>
    <name evidence="6" type="ORF">RBB75_05995</name>
</gene>
<dbReference type="GO" id="GO:0004180">
    <property type="term" value="F:carboxypeptidase activity"/>
    <property type="evidence" value="ECO:0007669"/>
    <property type="project" value="UniProtKB-KW"/>
</dbReference>
<feature type="domain" description="TonB-dependent transporter Oar-like beta-barrel" evidence="5">
    <location>
        <begin position="260"/>
        <end position="351"/>
    </location>
</feature>
<dbReference type="InterPro" id="IPR036942">
    <property type="entry name" value="Beta-barrel_TonB_sf"/>
</dbReference>
<name>A0AAU7ZH78_9BACT</name>
<feature type="domain" description="TonB-dependent transporter Oar-like beta-barrel" evidence="5">
    <location>
        <begin position="355"/>
        <end position="1012"/>
    </location>
</feature>
<dbReference type="Gene3D" id="2.60.40.1120">
    <property type="entry name" value="Carboxypeptidase-like, regulatory domain"/>
    <property type="match status" value="1"/>
</dbReference>
<accession>A0AAU7ZH78</accession>
<feature type="chain" id="PRO_5043437083" evidence="4">
    <location>
        <begin position="22"/>
        <end position="1036"/>
    </location>
</feature>
<evidence type="ECO:0000256" key="3">
    <source>
        <dbReference type="ARBA" id="ARBA00023237"/>
    </source>
</evidence>
<dbReference type="SUPFAM" id="SSF49464">
    <property type="entry name" value="Carboxypeptidase regulatory domain-like"/>
    <property type="match status" value="1"/>
</dbReference>
<protein>
    <submittedName>
        <fullName evidence="6">Carboxypeptidase regulatory-like domain-containing protein</fullName>
    </submittedName>
</protein>
<organism evidence="6">
    <name type="scientific">Tunturiibacter empetritectus</name>
    <dbReference type="NCBI Taxonomy" id="3069691"/>
    <lineage>
        <taxon>Bacteria</taxon>
        <taxon>Pseudomonadati</taxon>
        <taxon>Acidobacteriota</taxon>
        <taxon>Terriglobia</taxon>
        <taxon>Terriglobales</taxon>
        <taxon>Acidobacteriaceae</taxon>
        <taxon>Tunturiibacter</taxon>
    </lineage>
</organism>
<reference evidence="6" key="1">
    <citation type="submission" date="2023-08" db="EMBL/GenBank/DDBJ databases">
        <authorList>
            <person name="Messyasz A."/>
            <person name="Mannisto M.K."/>
            <person name="Kerkhof L.J."/>
            <person name="Haggblom M."/>
        </authorList>
    </citation>
    <scope>NUCLEOTIDE SEQUENCE</scope>
    <source>
        <strain evidence="6">M8UP23</strain>
    </source>
</reference>
<dbReference type="InterPro" id="IPR008969">
    <property type="entry name" value="CarboxyPept-like_regulatory"/>
</dbReference>
<dbReference type="EMBL" id="CP132932">
    <property type="protein sequence ID" value="XCB27869.1"/>
    <property type="molecule type" value="Genomic_DNA"/>
</dbReference>
<evidence type="ECO:0000313" key="6">
    <source>
        <dbReference type="EMBL" id="XCB27869.1"/>
    </source>
</evidence>
<dbReference type="InterPro" id="IPR057601">
    <property type="entry name" value="Oar-like_b-barrel"/>
</dbReference>
<evidence type="ECO:0000259" key="5">
    <source>
        <dbReference type="Pfam" id="PF25183"/>
    </source>
</evidence>
<comment type="subcellular location">
    <subcellularLocation>
        <location evidence="1">Cell outer membrane</location>
    </subcellularLocation>
</comment>
<dbReference type="RefSeq" id="WP_353069866.1">
    <property type="nucleotide sequence ID" value="NZ_CP132932.1"/>
</dbReference>
<keyword evidence="3" id="KW-0998">Cell outer membrane</keyword>
<dbReference type="GO" id="GO:0009279">
    <property type="term" value="C:cell outer membrane"/>
    <property type="evidence" value="ECO:0007669"/>
    <property type="project" value="UniProtKB-SubCell"/>
</dbReference>
<dbReference type="KEGG" id="temp:RBB75_05995"/>
<dbReference type="AlphaFoldDB" id="A0AAU7ZH78"/>
<keyword evidence="6" id="KW-0121">Carboxypeptidase</keyword>
<evidence type="ECO:0000256" key="4">
    <source>
        <dbReference type="SAM" id="SignalP"/>
    </source>
</evidence>
<evidence type="ECO:0000256" key="2">
    <source>
        <dbReference type="ARBA" id="ARBA00023136"/>
    </source>
</evidence>
<keyword evidence="2" id="KW-0472">Membrane</keyword>
<dbReference type="Pfam" id="PF13620">
    <property type="entry name" value="CarboxypepD_reg"/>
    <property type="match status" value="1"/>
</dbReference>
<sequence length="1036" mass="110771">MKLLACLLLSSLWFVSTAVFSQSTSATISGGVTDPTGRFITGAAVEIANDETGVRYSDQTNTSGMYFVPILPPGHYHVQVSKQGFKTIIKPDVVLNVQGAIALNFVLPVGATSQSITVEAGSSLLNTADASVSTVIDRKFVANIPLNGRSFQDLISMTPGIVTQSPQSSQAVGASGDFSVNGQRTESNYYAVDGVSANVGAGAATGGPQAATSGGIGATTALGTTQSLVSVDALQEFRVSGSTYSAEYGRSPGGQFSLLTRSGTKKFHGSAFDYLRNNYFDANNWFNDHYGRAITPLRQNDFGGTLGGPIHLPYLGPPSHPSYFFASYEGLRLTQPQAASIQYVPDAAMRQNAPPAMKSILSAFPLPSIGGIDYASGLAQFIEPFSLPSKIDSISGRIDYVVSPKSSVFFRFSDTPSSTSTRVLSALTQTSFDTQTYTVGATSQLSNRFTNEFRLGYSRSDSRTQTALDSFGGATSVDLGSALGNEASKTAGSAFQLSFFGTGTSILQAIGSVNQSRQWNIVDTAGLSLGKHQLKLGIDYRRIKSPLYPSSPYVSGIYLDQSSVLNNSADIGILSKVLPATPIFNETAVFLQDEWHSLPRLTISGGIRWEIDPPPTEEHGNDAFTLLGDLADPSSLTVAPRGTPLWKTSWYNFAPRLGAAWTARDQPDWETILRTGAGVFFDSGNQIATTGYQYLGFSAIQIGTGQAFPVIPAQLAFSPSTTAPYTSTAVVAFPPHLQLPYTLQWNVSLQQALGRPQALTVSYVGSNGRRLLQMQQLSLTALNPNFSTVDVVQTGTTSNYQALQIQFQRTVTHGIQALASYTWSHSLDFGSNNASLPLTRGNSDFDVRDNLQGGVSWELPGEYQRKSAEAILGGWALDGRLIARTAFPVTLGGDLLTDPATGSRYYSNVDLIATQPVYLYGSQYPGGRSINQVAFQLPAAEKTGNAPRNFVRGFDASQINLAARRTFPLAGSATVQFRAEAFNLLNHPMFGLIDSTLSDATFGQATQTLNQSLATLGSQYQQGGPRSLQFALKIQF</sequence>
<keyword evidence="6" id="KW-0645">Protease</keyword>
<dbReference type="SUPFAM" id="SSF56935">
    <property type="entry name" value="Porins"/>
    <property type="match status" value="1"/>
</dbReference>
<evidence type="ECO:0000256" key="1">
    <source>
        <dbReference type="ARBA" id="ARBA00004442"/>
    </source>
</evidence>
<keyword evidence="6" id="KW-0378">Hydrolase</keyword>